<proteinExistence type="predicted"/>
<evidence type="ECO:0000313" key="2">
    <source>
        <dbReference type="EMBL" id="AIX26917.1"/>
    </source>
</evidence>
<dbReference type="RefSeq" id="YP_009140985.1">
    <property type="nucleotide sequence ID" value="NC_027132.1"/>
</dbReference>
<dbReference type="CDD" id="cd02066">
    <property type="entry name" value="GRX_family"/>
    <property type="match status" value="1"/>
</dbReference>
<reference evidence="2 3" key="1">
    <citation type="submission" date="2013-12" db="EMBL/GenBank/DDBJ databases">
        <title>Ecological redundancy of diverse viral populations within a natural community.</title>
        <authorList>
            <person name="Gregory A.C."/>
            <person name="LaButti K."/>
            <person name="Copeland A."/>
            <person name="Woyke T."/>
            <person name="Sullivan M.B."/>
        </authorList>
    </citation>
    <scope>NUCLEOTIDE SEQUENCE [LARGE SCALE GENOMIC DNA]</scope>
    <source>
        <strain evidence="2">Syn7803US120</strain>
    </source>
</reference>
<dbReference type="Proteomes" id="UP000033009">
    <property type="component" value="Segment"/>
</dbReference>
<evidence type="ECO:0000259" key="1">
    <source>
        <dbReference type="Pfam" id="PF00462"/>
    </source>
</evidence>
<protein>
    <submittedName>
        <fullName evidence="2">Glutaredoxin</fullName>
    </submittedName>
</protein>
<dbReference type="InterPro" id="IPR036249">
    <property type="entry name" value="Thioredoxin-like_sf"/>
</dbReference>
<dbReference type="Pfam" id="PF00462">
    <property type="entry name" value="Glutaredoxin"/>
    <property type="match status" value="1"/>
</dbReference>
<dbReference type="InterPro" id="IPR002109">
    <property type="entry name" value="Glutaredoxin"/>
</dbReference>
<dbReference type="EMBL" id="KJ019082">
    <property type="protein sequence ID" value="AIX26917.1"/>
    <property type="molecule type" value="Genomic_DNA"/>
</dbReference>
<organism evidence="2 3">
    <name type="scientific">Synechococcus phage ACG-2014i</name>
    <dbReference type="NCBI Taxonomy" id="1493513"/>
    <lineage>
        <taxon>Viruses</taxon>
        <taxon>Duplodnaviria</taxon>
        <taxon>Heunggongvirae</taxon>
        <taxon>Uroviricota</taxon>
        <taxon>Caudoviricetes</taxon>
        <taxon>Pantevenvirales</taxon>
        <taxon>Kyanoviridae</taxon>
        <taxon>Chalconvirus</taxon>
        <taxon>Chalconvirus acg2014i</taxon>
    </lineage>
</organism>
<dbReference type="GeneID" id="24405043"/>
<name>A0A0E3HET8_9CAUD</name>
<feature type="domain" description="Glutaredoxin" evidence="1">
    <location>
        <begin position="3"/>
        <end position="60"/>
    </location>
</feature>
<accession>A0A0E3HET8</accession>
<evidence type="ECO:0000313" key="3">
    <source>
        <dbReference type="Proteomes" id="UP000033009"/>
    </source>
</evidence>
<dbReference type="SUPFAM" id="SSF52833">
    <property type="entry name" value="Thioredoxin-like"/>
    <property type="match status" value="1"/>
</dbReference>
<dbReference type="PROSITE" id="PS51354">
    <property type="entry name" value="GLUTAREDOXIN_2"/>
    <property type="match status" value="1"/>
</dbReference>
<keyword evidence="3" id="KW-1185">Reference proteome</keyword>
<dbReference type="KEGG" id="vg:24405043"/>
<sequence>MKIKVYSTVGCSYCTKLKELFERANITDYDEQVCTSGDEVRVDYPDAGSFPYVIIDGKEIGGLVETAKFLMKNGLVSAPKK</sequence>
<dbReference type="Gene3D" id="3.40.30.10">
    <property type="entry name" value="Glutaredoxin"/>
    <property type="match status" value="1"/>
</dbReference>
<gene>
    <name evidence="2" type="ORF">Syn7803US120_196</name>
</gene>